<feature type="region of interest" description="Disordered" evidence="1">
    <location>
        <begin position="186"/>
        <end position="217"/>
    </location>
</feature>
<dbReference type="Proteomes" id="UP000822688">
    <property type="component" value="Chromosome 5"/>
</dbReference>
<dbReference type="EMBL" id="CM026425">
    <property type="protein sequence ID" value="KAG0577689.1"/>
    <property type="molecule type" value="Genomic_DNA"/>
</dbReference>
<comment type="caution">
    <text evidence="2">The sequence shown here is derived from an EMBL/GenBank/DDBJ whole genome shotgun (WGS) entry which is preliminary data.</text>
</comment>
<proteinExistence type="predicted"/>
<feature type="region of interest" description="Disordered" evidence="1">
    <location>
        <begin position="40"/>
        <end position="77"/>
    </location>
</feature>
<gene>
    <name evidence="2" type="ORF">KC19_5G173500</name>
</gene>
<organism evidence="2 3">
    <name type="scientific">Ceratodon purpureus</name>
    <name type="common">Fire moss</name>
    <name type="synonym">Dicranum purpureum</name>
    <dbReference type="NCBI Taxonomy" id="3225"/>
    <lineage>
        <taxon>Eukaryota</taxon>
        <taxon>Viridiplantae</taxon>
        <taxon>Streptophyta</taxon>
        <taxon>Embryophyta</taxon>
        <taxon>Bryophyta</taxon>
        <taxon>Bryophytina</taxon>
        <taxon>Bryopsida</taxon>
        <taxon>Dicranidae</taxon>
        <taxon>Pseudoditrichales</taxon>
        <taxon>Ditrichaceae</taxon>
        <taxon>Ceratodon</taxon>
    </lineage>
</organism>
<reference evidence="2" key="1">
    <citation type="submission" date="2020-06" db="EMBL/GenBank/DDBJ databases">
        <title>WGS assembly of Ceratodon purpureus strain R40.</title>
        <authorList>
            <person name="Carey S.B."/>
            <person name="Jenkins J."/>
            <person name="Shu S."/>
            <person name="Lovell J.T."/>
            <person name="Sreedasyam A."/>
            <person name="Maumus F."/>
            <person name="Tiley G.P."/>
            <person name="Fernandez-Pozo N."/>
            <person name="Barry K."/>
            <person name="Chen C."/>
            <person name="Wang M."/>
            <person name="Lipzen A."/>
            <person name="Daum C."/>
            <person name="Saski C.A."/>
            <person name="Payton A.C."/>
            <person name="Mcbreen J.C."/>
            <person name="Conrad R.E."/>
            <person name="Kollar L.M."/>
            <person name="Olsson S."/>
            <person name="Huttunen S."/>
            <person name="Landis J.B."/>
            <person name="Wickett N.J."/>
            <person name="Johnson M.G."/>
            <person name="Rensing S.A."/>
            <person name="Grimwood J."/>
            <person name="Schmutz J."/>
            <person name="Mcdaniel S.F."/>
        </authorList>
    </citation>
    <scope>NUCLEOTIDE SEQUENCE</scope>
    <source>
        <strain evidence="2">R40</strain>
    </source>
</reference>
<protein>
    <submittedName>
        <fullName evidence="2">Uncharacterized protein</fullName>
    </submittedName>
</protein>
<feature type="compositionally biased region" description="Basic and acidic residues" evidence="1">
    <location>
        <begin position="40"/>
        <end position="72"/>
    </location>
</feature>
<keyword evidence="3" id="KW-1185">Reference proteome</keyword>
<evidence type="ECO:0000313" key="2">
    <source>
        <dbReference type="EMBL" id="KAG0577689.1"/>
    </source>
</evidence>
<feature type="region of interest" description="Disordered" evidence="1">
    <location>
        <begin position="1"/>
        <end position="27"/>
    </location>
</feature>
<feature type="compositionally biased region" description="Low complexity" evidence="1">
    <location>
        <begin position="12"/>
        <end position="23"/>
    </location>
</feature>
<name>A0A8T0I442_CERPU</name>
<evidence type="ECO:0000313" key="3">
    <source>
        <dbReference type="Proteomes" id="UP000822688"/>
    </source>
</evidence>
<accession>A0A8T0I442</accession>
<feature type="region of interest" description="Disordered" evidence="1">
    <location>
        <begin position="107"/>
        <end position="140"/>
    </location>
</feature>
<dbReference type="AlphaFoldDB" id="A0A8T0I442"/>
<sequence>MAGGRGKERAAEAATSARTLRSARGLRGLGAIVSAHTTEIERMAGEREQEKKRLEEAEKKRAEEAEKKRAEEAATAASYLRTARVLRELAPGPIDFRVRWTSHDMERGDIFQNNAPSQGLHAPRPAPSPGTSPCEDTASTLSARPWRVLGKRPIEDDSGGFDSQSRKLQCNEGELLQMKLGTGNQYGGSSLAGDKVPGGSKRVPPLSAPGYNVDKANDTPAVTTEKVYIILSDDDEDPEVVSM</sequence>
<feature type="compositionally biased region" description="Basic and acidic residues" evidence="1">
    <location>
        <begin position="1"/>
        <end position="11"/>
    </location>
</feature>
<evidence type="ECO:0000256" key="1">
    <source>
        <dbReference type="SAM" id="MobiDB-lite"/>
    </source>
</evidence>